<dbReference type="AlphaFoldDB" id="A0A8X6PZB0"/>
<evidence type="ECO:0000313" key="1">
    <source>
        <dbReference type="EMBL" id="GFT91374.1"/>
    </source>
</evidence>
<dbReference type="EMBL" id="BMAW01120906">
    <property type="protein sequence ID" value="GFT91374.1"/>
    <property type="molecule type" value="Genomic_DNA"/>
</dbReference>
<dbReference type="Proteomes" id="UP000887013">
    <property type="component" value="Unassembled WGS sequence"/>
</dbReference>
<comment type="caution">
    <text evidence="1">The sequence shown here is derived from an EMBL/GenBank/DDBJ whole genome shotgun (WGS) entry which is preliminary data.</text>
</comment>
<feature type="non-terminal residue" evidence="1">
    <location>
        <position position="1"/>
    </location>
</feature>
<sequence length="115" mass="13720">MIKDVEFKTPNNEVLQETNLVSLYDTMPEKIVKESEDFGGKESGWILNEILRLEVRTNRYSPFQEKIDLLLRKGVFPYDYFDSFEKFKDSCLPPIRKFYKDLNEEAIRVEDYNHA</sequence>
<organism evidence="1 2">
    <name type="scientific">Nephila pilipes</name>
    <name type="common">Giant wood spider</name>
    <name type="synonym">Nephila maculata</name>
    <dbReference type="NCBI Taxonomy" id="299642"/>
    <lineage>
        <taxon>Eukaryota</taxon>
        <taxon>Metazoa</taxon>
        <taxon>Ecdysozoa</taxon>
        <taxon>Arthropoda</taxon>
        <taxon>Chelicerata</taxon>
        <taxon>Arachnida</taxon>
        <taxon>Araneae</taxon>
        <taxon>Araneomorphae</taxon>
        <taxon>Entelegynae</taxon>
        <taxon>Araneoidea</taxon>
        <taxon>Nephilidae</taxon>
        <taxon>Nephila</taxon>
    </lineage>
</organism>
<evidence type="ECO:0000313" key="2">
    <source>
        <dbReference type="Proteomes" id="UP000887013"/>
    </source>
</evidence>
<proteinExistence type="predicted"/>
<dbReference type="PANTHER" id="PTHR31511">
    <property type="entry name" value="PROTEIN CBG23764"/>
    <property type="match status" value="1"/>
</dbReference>
<name>A0A8X6PZB0_NEPPI</name>
<accession>A0A8X6PZB0</accession>
<dbReference type="PANTHER" id="PTHR31511:SF12">
    <property type="entry name" value="RHO TERMINATION FACTOR N-TERMINAL DOMAIN-CONTAINING PROTEIN"/>
    <property type="match status" value="1"/>
</dbReference>
<gene>
    <name evidence="1" type="ORF">NPIL_159341</name>
</gene>
<keyword evidence="2" id="KW-1185">Reference proteome</keyword>
<protein>
    <submittedName>
        <fullName evidence="1">Uncharacterized protein</fullName>
    </submittedName>
</protein>
<reference evidence="1" key="1">
    <citation type="submission" date="2020-08" db="EMBL/GenBank/DDBJ databases">
        <title>Multicomponent nature underlies the extraordinary mechanical properties of spider dragline silk.</title>
        <authorList>
            <person name="Kono N."/>
            <person name="Nakamura H."/>
            <person name="Mori M."/>
            <person name="Yoshida Y."/>
            <person name="Ohtoshi R."/>
            <person name="Malay A.D."/>
            <person name="Moran D.A.P."/>
            <person name="Tomita M."/>
            <person name="Numata K."/>
            <person name="Arakawa K."/>
        </authorList>
    </citation>
    <scope>NUCLEOTIDE SEQUENCE</scope>
</reference>
<dbReference type="OrthoDB" id="6426499at2759"/>